<protein>
    <submittedName>
        <fullName evidence="2">Uncharacterized protein</fullName>
    </submittedName>
</protein>
<sequence length="120" mass="12548">MRLVLSLAASALLLGLAQLPARATSCSEQIRTIERRLDSAGAVHVAGLQDGHAIRSSNSPKALFEASMGAPSDVAMISTAARISDARHLITRAIHEDGQGDQRACEDTMTEAKGMIGALP</sequence>
<evidence type="ECO:0000313" key="2">
    <source>
        <dbReference type="EMBL" id="KAB1072191.1"/>
    </source>
</evidence>
<dbReference type="RefSeq" id="WP_150964936.1">
    <property type="nucleotide sequence ID" value="NZ_VZZJ01000015.1"/>
</dbReference>
<organism evidence="2 3">
    <name type="scientific">Methylobacterium planeticum</name>
    <dbReference type="NCBI Taxonomy" id="2615211"/>
    <lineage>
        <taxon>Bacteria</taxon>
        <taxon>Pseudomonadati</taxon>
        <taxon>Pseudomonadota</taxon>
        <taxon>Alphaproteobacteria</taxon>
        <taxon>Hyphomicrobiales</taxon>
        <taxon>Methylobacteriaceae</taxon>
        <taxon>Methylobacterium</taxon>
    </lineage>
</organism>
<dbReference type="EMBL" id="VZZJ01000015">
    <property type="protein sequence ID" value="KAB1072191.1"/>
    <property type="molecule type" value="Genomic_DNA"/>
</dbReference>
<gene>
    <name evidence="2" type="ORF">F6X51_17365</name>
</gene>
<evidence type="ECO:0000256" key="1">
    <source>
        <dbReference type="SAM" id="SignalP"/>
    </source>
</evidence>
<name>A0A6N6MQ46_9HYPH</name>
<feature type="chain" id="PRO_5026687316" evidence="1">
    <location>
        <begin position="24"/>
        <end position="120"/>
    </location>
</feature>
<feature type="signal peptide" evidence="1">
    <location>
        <begin position="1"/>
        <end position="23"/>
    </location>
</feature>
<evidence type="ECO:0000313" key="3">
    <source>
        <dbReference type="Proteomes" id="UP000441523"/>
    </source>
</evidence>
<proteinExistence type="predicted"/>
<keyword evidence="1" id="KW-0732">Signal</keyword>
<keyword evidence="3" id="KW-1185">Reference proteome</keyword>
<reference evidence="2 3" key="1">
    <citation type="submission" date="2019-09" db="EMBL/GenBank/DDBJ databases">
        <title>YIM 132548 draft genome.</title>
        <authorList>
            <person name="Jiang L."/>
        </authorList>
    </citation>
    <scope>NUCLEOTIDE SEQUENCE [LARGE SCALE GENOMIC DNA]</scope>
    <source>
        <strain evidence="2 3">YIM 132548</strain>
    </source>
</reference>
<comment type="caution">
    <text evidence="2">The sequence shown here is derived from an EMBL/GenBank/DDBJ whole genome shotgun (WGS) entry which is preliminary data.</text>
</comment>
<accession>A0A6N6MQ46</accession>
<dbReference type="AlphaFoldDB" id="A0A6N6MQ46"/>
<dbReference type="Proteomes" id="UP000441523">
    <property type="component" value="Unassembled WGS sequence"/>
</dbReference>